<organism evidence="1 2">
    <name type="scientific">Cronobacter dublinensis 1210</name>
    <dbReference type="NCBI Taxonomy" id="1208656"/>
    <lineage>
        <taxon>Bacteria</taxon>
        <taxon>Pseudomonadati</taxon>
        <taxon>Pseudomonadota</taxon>
        <taxon>Gammaproteobacteria</taxon>
        <taxon>Enterobacterales</taxon>
        <taxon>Enterobacteriaceae</taxon>
        <taxon>Cronobacter</taxon>
    </lineage>
</organism>
<proteinExistence type="predicted"/>
<keyword evidence="2" id="KW-1185">Reference proteome</keyword>
<name>A0ABM9Q3Z4_9ENTR</name>
<comment type="caution">
    <text evidence="1">The sequence shown here is derived from an EMBL/GenBank/DDBJ whole genome shotgun (WGS) entry which is preliminary data.</text>
</comment>
<dbReference type="Proteomes" id="UP000009342">
    <property type="component" value="Unassembled WGS sequence"/>
</dbReference>
<evidence type="ECO:0000313" key="1">
    <source>
        <dbReference type="EMBL" id="CCJ80121.1"/>
    </source>
</evidence>
<evidence type="ECO:0000313" key="2">
    <source>
        <dbReference type="Proteomes" id="UP000009342"/>
    </source>
</evidence>
<sequence>MHFHYVIEAKTIPLKALSRQQTRRMVNGFTGAWHAENGVCDIKKGGHASVSAFLWVMG</sequence>
<reference evidence="2" key="1">
    <citation type="journal article" date="2012" name="PLoS ONE">
        <title>Comparative analysis of genome sequences covering the seven cronobacter species.</title>
        <authorList>
            <person name="Joseph S."/>
            <person name="Desai P."/>
            <person name="Ji Y."/>
            <person name="Cummings C.A."/>
            <person name="Shih R."/>
            <person name="Degoricija L."/>
            <person name="Rico A."/>
            <person name="Brzoska P."/>
            <person name="Hamby S.E."/>
            <person name="Masood N."/>
            <person name="Hariri S."/>
            <person name="Sonbol H."/>
            <person name="Chuzhanova N."/>
            <person name="McClelland M."/>
            <person name="Furtado M.R."/>
            <person name="Forsythe S.J."/>
        </authorList>
    </citation>
    <scope>NUCLEOTIDE SEQUENCE [LARGE SCALE GENOMIC DNA]</scope>
    <source>
        <strain evidence="2">1210</strain>
    </source>
</reference>
<evidence type="ECO:0008006" key="3">
    <source>
        <dbReference type="Google" id="ProtNLM"/>
    </source>
</evidence>
<gene>
    <name evidence="1" type="ORF">BN134_831</name>
</gene>
<dbReference type="EMBL" id="CAKZ01000045">
    <property type="protein sequence ID" value="CCJ80121.1"/>
    <property type="molecule type" value="Genomic_DNA"/>
</dbReference>
<accession>A0ABM9Q3Z4</accession>
<protein>
    <recommendedName>
        <fullName evidence="3">Transposase</fullName>
    </recommendedName>
</protein>